<keyword evidence="10" id="KW-1185">Reference proteome</keyword>
<keyword evidence="3" id="KW-0645">Protease</keyword>
<feature type="active site" description="Nucleophile" evidence="6">
    <location>
        <position position="108"/>
    </location>
</feature>
<evidence type="ECO:0000313" key="9">
    <source>
        <dbReference type="EMBL" id="QJR14636.1"/>
    </source>
</evidence>
<dbReference type="PANTHER" id="PTHR30237:SF2">
    <property type="entry name" value="MUREIN TETRAPEPTIDE CARBOXYPEPTIDASE"/>
    <property type="match status" value="1"/>
</dbReference>
<proteinExistence type="inferred from homology"/>
<dbReference type="Gene3D" id="3.50.30.60">
    <property type="entry name" value="LD-carboxypeptidase A C-terminal domain-like"/>
    <property type="match status" value="1"/>
</dbReference>
<evidence type="ECO:0000256" key="2">
    <source>
        <dbReference type="ARBA" id="ARBA00022645"/>
    </source>
</evidence>
<dbReference type="SUPFAM" id="SSF141986">
    <property type="entry name" value="LD-carboxypeptidase A C-terminal domain-like"/>
    <property type="match status" value="1"/>
</dbReference>
<accession>A0A6M4H4W6</accession>
<dbReference type="GO" id="GO:0004180">
    <property type="term" value="F:carboxypeptidase activity"/>
    <property type="evidence" value="ECO:0007669"/>
    <property type="project" value="UniProtKB-KW"/>
</dbReference>
<feature type="active site" description="Charge relay system" evidence="6">
    <location>
        <position position="284"/>
    </location>
</feature>
<sequence>MKPRRLKEGDLVGLIAPSGYLEDAQIERGVRNLESLGLRVKLGTNLRAMHGGYAGTVAHRVDDLHAMFRDREVAGIWAARGGAGASAMLPLIDYGLVRRSPKVLVGYSDITALHIAFLRRAGLVTFHGPVSSSTFSDYSAANLRAVLMEPEATRSFSGADENFERALSQPNFEMRTYREGVATGRLVGGNLSMVCAHLATPYGLQPGANLLFLEEVSEAPYRIDRMLTQLRQAEILTRATGVMLGVFSKCEANDGEPSLTLREVLEEQMSSLKVPAAYGYSFGHIAQQMTLPVGIRARFDTRAQTLTLLEAAVQ</sequence>
<evidence type="ECO:0000256" key="3">
    <source>
        <dbReference type="ARBA" id="ARBA00022670"/>
    </source>
</evidence>
<dbReference type="EC" id="3.4.16.-" evidence="9"/>
<dbReference type="CDD" id="cd07025">
    <property type="entry name" value="Peptidase_S66"/>
    <property type="match status" value="1"/>
</dbReference>
<evidence type="ECO:0000259" key="8">
    <source>
        <dbReference type="Pfam" id="PF17676"/>
    </source>
</evidence>
<name>A0A6M4H4W6_9PROT</name>
<dbReference type="Pfam" id="PF17676">
    <property type="entry name" value="Peptidase_S66C"/>
    <property type="match status" value="1"/>
</dbReference>
<dbReference type="InterPro" id="IPR003507">
    <property type="entry name" value="S66_fam"/>
</dbReference>
<dbReference type="InterPro" id="IPR027478">
    <property type="entry name" value="LdcA_N"/>
</dbReference>
<dbReference type="EMBL" id="CP053073">
    <property type="protein sequence ID" value="QJR14636.1"/>
    <property type="molecule type" value="Genomic_DNA"/>
</dbReference>
<dbReference type="InterPro" id="IPR029062">
    <property type="entry name" value="Class_I_gatase-like"/>
</dbReference>
<keyword evidence="4 9" id="KW-0378">Hydrolase</keyword>
<evidence type="ECO:0000256" key="6">
    <source>
        <dbReference type="PIRSR" id="PIRSR028757-1"/>
    </source>
</evidence>
<dbReference type="Pfam" id="PF02016">
    <property type="entry name" value="Peptidase_S66"/>
    <property type="match status" value="1"/>
</dbReference>
<evidence type="ECO:0000256" key="4">
    <source>
        <dbReference type="ARBA" id="ARBA00022801"/>
    </source>
</evidence>
<dbReference type="Proteomes" id="UP000503096">
    <property type="component" value="Chromosome"/>
</dbReference>
<dbReference type="Gene3D" id="3.40.50.10740">
    <property type="entry name" value="Class I glutamine amidotransferase-like"/>
    <property type="match status" value="1"/>
</dbReference>
<dbReference type="PIRSF" id="PIRSF028757">
    <property type="entry name" value="LD-carboxypeptidase"/>
    <property type="match status" value="1"/>
</dbReference>
<comment type="similarity">
    <text evidence="1">Belongs to the peptidase S66 family.</text>
</comment>
<dbReference type="GO" id="GO:0008236">
    <property type="term" value="F:serine-type peptidase activity"/>
    <property type="evidence" value="ECO:0007669"/>
    <property type="project" value="UniProtKB-KW"/>
</dbReference>
<organism evidence="9 10">
    <name type="scientific">Usitatibacter palustris</name>
    <dbReference type="NCBI Taxonomy" id="2732487"/>
    <lineage>
        <taxon>Bacteria</taxon>
        <taxon>Pseudomonadati</taxon>
        <taxon>Pseudomonadota</taxon>
        <taxon>Betaproteobacteria</taxon>
        <taxon>Nitrosomonadales</taxon>
        <taxon>Usitatibacteraceae</taxon>
        <taxon>Usitatibacter</taxon>
    </lineage>
</organism>
<keyword evidence="2 9" id="KW-0121">Carboxypeptidase</keyword>
<dbReference type="KEGG" id="upl:DSM104440_01443"/>
<dbReference type="SUPFAM" id="SSF52317">
    <property type="entry name" value="Class I glutamine amidotransferase-like"/>
    <property type="match status" value="1"/>
</dbReference>
<evidence type="ECO:0000313" key="10">
    <source>
        <dbReference type="Proteomes" id="UP000503096"/>
    </source>
</evidence>
<dbReference type="InterPro" id="IPR040921">
    <property type="entry name" value="Peptidase_S66C"/>
</dbReference>
<dbReference type="GO" id="GO:0006508">
    <property type="term" value="P:proteolysis"/>
    <property type="evidence" value="ECO:0007669"/>
    <property type="project" value="UniProtKB-KW"/>
</dbReference>
<gene>
    <name evidence="9" type="primary">ykfA</name>
    <name evidence="9" type="ORF">DSM104440_01443</name>
</gene>
<feature type="domain" description="LD-carboxypeptidase C-terminal" evidence="8">
    <location>
        <begin position="183"/>
        <end position="298"/>
    </location>
</feature>
<reference evidence="9 10" key="1">
    <citation type="submission" date="2020-04" db="EMBL/GenBank/DDBJ databases">
        <title>Usitatibacter rugosus gen. nov., sp. nov. and Usitatibacter palustris sp. nov., novel members of Usitatibacteraceae fam. nov. within the order Nitrosomonadales isolated from soil.</title>
        <authorList>
            <person name="Huber K.J."/>
            <person name="Neumann-Schaal M."/>
            <person name="Geppert A."/>
            <person name="Luckner M."/>
            <person name="Wanner G."/>
            <person name="Overmann J."/>
        </authorList>
    </citation>
    <scope>NUCLEOTIDE SEQUENCE [LARGE SCALE GENOMIC DNA]</scope>
    <source>
        <strain evidence="9 10">Swamp67</strain>
    </source>
</reference>
<dbReference type="InParanoid" id="A0A6M4H4W6"/>
<dbReference type="InterPro" id="IPR027461">
    <property type="entry name" value="Carboxypeptidase_A_C_sf"/>
</dbReference>
<dbReference type="InterPro" id="IPR040449">
    <property type="entry name" value="Peptidase_S66_N"/>
</dbReference>
<evidence type="ECO:0000256" key="5">
    <source>
        <dbReference type="ARBA" id="ARBA00022825"/>
    </source>
</evidence>
<feature type="active site" description="Charge relay system" evidence="6">
    <location>
        <position position="214"/>
    </location>
</feature>
<protein>
    <submittedName>
        <fullName evidence="9">Putative murein peptide carboxypeptidase</fullName>
        <ecNumber evidence="9">3.4.16.-</ecNumber>
    </submittedName>
</protein>
<dbReference type="AlphaFoldDB" id="A0A6M4H4W6"/>
<feature type="domain" description="LD-carboxypeptidase N-terminal" evidence="7">
    <location>
        <begin position="12"/>
        <end position="128"/>
    </location>
</feature>
<dbReference type="PANTHER" id="PTHR30237">
    <property type="entry name" value="MURAMOYLTETRAPEPTIDE CARBOXYPEPTIDASE"/>
    <property type="match status" value="1"/>
</dbReference>
<evidence type="ECO:0000259" key="7">
    <source>
        <dbReference type="Pfam" id="PF02016"/>
    </source>
</evidence>
<keyword evidence="5" id="KW-0720">Serine protease</keyword>
<dbReference type="RefSeq" id="WP_212758259.1">
    <property type="nucleotide sequence ID" value="NZ_CP053073.1"/>
</dbReference>
<evidence type="ECO:0000256" key="1">
    <source>
        <dbReference type="ARBA" id="ARBA00010233"/>
    </source>
</evidence>